<dbReference type="OrthoDB" id="2190453at2"/>
<dbReference type="eggNOG" id="ENOG5032MHK">
    <property type="taxonomic scope" value="Bacteria"/>
</dbReference>
<protein>
    <submittedName>
        <fullName evidence="1">Uncharacterized protein</fullName>
    </submittedName>
</protein>
<dbReference type="PATRIC" id="fig|1158607.3.peg.4311"/>
<gene>
    <name evidence="1" type="ORF">UAU_04333</name>
</gene>
<evidence type="ECO:0000313" key="1">
    <source>
        <dbReference type="EMBL" id="EOH88514.1"/>
    </source>
</evidence>
<organism evidence="1 2">
    <name type="scientific">Enterococcus pallens ATCC BAA-351</name>
    <dbReference type="NCBI Taxonomy" id="1158607"/>
    <lineage>
        <taxon>Bacteria</taxon>
        <taxon>Bacillati</taxon>
        <taxon>Bacillota</taxon>
        <taxon>Bacilli</taxon>
        <taxon>Lactobacillales</taxon>
        <taxon>Enterococcaceae</taxon>
        <taxon>Enterococcus</taxon>
    </lineage>
</organism>
<reference evidence="1 2" key="1">
    <citation type="submission" date="2013-02" db="EMBL/GenBank/DDBJ databases">
        <title>The Genome Sequence of Enterococcus pallens BAA-351.</title>
        <authorList>
            <consortium name="The Broad Institute Genome Sequencing Platform"/>
            <consortium name="The Broad Institute Genome Sequencing Center for Infectious Disease"/>
            <person name="Earl A.M."/>
            <person name="Gilmore M.S."/>
            <person name="Lebreton F."/>
            <person name="Walker B."/>
            <person name="Young S.K."/>
            <person name="Zeng Q."/>
            <person name="Gargeya S."/>
            <person name="Fitzgerald M."/>
            <person name="Haas B."/>
            <person name="Abouelleil A."/>
            <person name="Alvarado L."/>
            <person name="Arachchi H.M."/>
            <person name="Berlin A.M."/>
            <person name="Chapman S.B."/>
            <person name="Dewar J."/>
            <person name="Goldberg J."/>
            <person name="Griggs A."/>
            <person name="Gujja S."/>
            <person name="Hansen M."/>
            <person name="Howarth C."/>
            <person name="Imamovic A."/>
            <person name="Larimer J."/>
            <person name="McCowan C."/>
            <person name="Murphy C."/>
            <person name="Neiman D."/>
            <person name="Pearson M."/>
            <person name="Priest M."/>
            <person name="Roberts A."/>
            <person name="Saif S."/>
            <person name="Shea T."/>
            <person name="Sisk P."/>
            <person name="Sykes S."/>
            <person name="Wortman J."/>
            <person name="Nusbaum C."/>
            <person name="Birren B."/>
        </authorList>
    </citation>
    <scope>NUCLEOTIDE SEQUENCE [LARGE SCALE GENOMIC DNA]</scope>
    <source>
        <strain evidence="1 2">ATCC BAA-351</strain>
    </source>
</reference>
<keyword evidence="2" id="KW-1185">Reference proteome</keyword>
<accession>R2SK01</accession>
<dbReference type="RefSeq" id="WP_010759276.1">
    <property type="nucleotide sequence ID" value="NZ_ASWD01000003.1"/>
</dbReference>
<dbReference type="Proteomes" id="UP000013782">
    <property type="component" value="Unassembled WGS sequence"/>
</dbReference>
<evidence type="ECO:0000313" key="2">
    <source>
        <dbReference type="Proteomes" id="UP000013782"/>
    </source>
</evidence>
<dbReference type="AlphaFoldDB" id="R2SK01"/>
<dbReference type="EMBL" id="AJAQ01000045">
    <property type="protein sequence ID" value="EOH88514.1"/>
    <property type="molecule type" value="Genomic_DNA"/>
</dbReference>
<proteinExistence type="predicted"/>
<name>R2SK01_9ENTE</name>
<dbReference type="HOGENOM" id="CLU_2698969_0_0_9"/>
<sequence length="71" mass="8209">MKKISGVYFTHPFDLSKEQFFEVAVPHDSLYAKGYSVVESNQLVLAEIATKYEHQLEELHSFFIIEKMAKA</sequence>
<comment type="caution">
    <text evidence="1">The sequence shown here is derived from an EMBL/GenBank/DDBJ whole genome shotgun (WGS) entry which is preliminary data.</text>
</comment>